<gene>
    <name evidence="2" type="ORF">O181_130262</name>
</gene>
<dbReference type="EMBL" id="AVOT02138960">
    <property type="protein sequence ID" value="MBW0590547.1"/>
    <property type="molecule type" value="Genomic_DNA"/>
</dbReference>
<name>A0A9Q3L0U3_9BASI</name>
<reference evidence="2" key="1">
    <citation type="submission" date="2021-03" db="EMBL/GenBank/DDBJ databases">
        <title>Draft genome sequence of rust myrtle Austropuccinia psidii MF-1, a brazilian biotype.</title>
        <authorList>
            <person name="Quecine M.C."/>
            <person name="Pachon D.M.R."/>
            <person name="Bonatelli M.L."/>
            <person name="Correr F.H."/>
            <person name="Franceschini L.M."/>
            <person name="Leite T.F."/>
            <person name="Margarido G.R.A."/>
            <person name="Almeida C.A."/>
            <person name="Ferrarezi J.A."/>
            <person name="Labate C.A."/>
        </authorList>
    </citation>
    <scope>NUCLEOTIDE SEQUENCE</scope>
    <source>
        <strain evidence="2">MF-1</strain>
    </source>
</reference>
<organism evidence="2 3">
    <name type="scientific">Austropuccinia psidii MF-1</name>
    <dbReference type="NCBI Taxonomy" id="1389203"/>
    <lineage>
        <taxon>Eukaryota</taxon>
        <taxon>Fungi</taxon>
        <taxon>Dikarya</taxon>
        <taxon>Basidiomycota</taxon>
        <taxon>Pucciniomycotina</taxon>
        <taxon>Pucciniomycetes</taxon>
        <taxon>Pucciniales</taxon>
        <taxon>Sphaerophragmiaceae</taxon>
        <taxon>Austropuccinia</taxon>
    </lineage>
</organism>
<evidence type="ECO:0000313" key="2">
    <source>
        <dbReference type="EMBL" id="MBW0590547.1"/>
    </source>
</evidence>
<evidence type="ECO:0000256" key="1">
    <source>
        <dbReference type="SAM" id="MobiDB-lite"/>
    </source>
</evidence>
<accession>A0A9Q3L0U3</accession>
<protein>
    <submittedName>
        <fullName evidence="2">Uncharacterized protein</fullName>
    </submittedName>
</protein>
<evidence type="ECO:0000313" key="3">
    <source>
        <dbReference type="Proteomes" id="UP000765509"/>
    </source>
</evidence>
<sequence>MASTAHDPYFLDLKLCTAGHGPWSVGLSGPFWPKYNEANHQPPRRGVGPHTQHSPNLPKGPQAPHSGHFQPLASGNHQRPPAQVQKALPSIQGKDSP</sequence>
<keyword evidence="3" id="KW-1185">Reference proteome</keyword>
<dbReference type="AlphaFoldDB" id="A0A9Q3L0U3"/>
<proteinExistence type="predicted"/>
<feature type="region of interest" description="Disordered" evidence="1">
    <location>
        <begin position="27"/>
        <end position="97"/>
    </location>
</feature>
<comment type="caution">
    <text evidence="2">The sequence shown here is derived from an EMBL/GenBank/DDBJ whole genome shotgun (WGS) entry which is preliminary data.</text>
</comment>
<dbReference type="Proteomes" id="UP000765509">
    <property type="component" value="Unassembled WGS sequence"/>
</dbReference>